<feature type="compositionally biased region" description="Basic and acidic residues" evidence="1">
    <location>
        <begin position="602"/>
        <end position="611"/>
    </location>
</feature>
<evidence type="ECO:0000313" key="3">
    <source>
        <dbReference type="Proteomes" id="UP001219525"/>
    </source>
</evidence>
<feature type="region of interest" description="Disordered" evidence="1">
    <location>
        <begin position="403"/>
        <end position="500"/>
    </location>
</feature>
<dbReference type="Proteomes" id="UP001219525">
    <property type="component" value="Unassembled WGS sequence"/>
</dbReference>
<gene>
    <name evidence="2" type="ORF">GGX14DRAFT_558260</name>
</gene>
<organism evidence="2 3">
    <name type="scientific">Mycena pura</name>
    <dbReference type="NCBI Taxonomy" id="153505"/>
    <lineage>
        <taxon>Eukaryota</taxon>
        <taxon>Fungi</taxon>
        <taxon>Dikarya</taxon>
        <taxon>Basidiomycota</taxon>
        <taxon>Agaricomycotina</taxon>
        <taxon>Agaricomycetes</taxon>
        <taxon>Agaricomycetidae</taxon>
        <taxon>Agaricales</taxon>
        <taxon>Marasmiineae</taxon>
        <taxon>Mycenaceae</taxon>
        <taxon>Mycena</taxon>
    </lineage>
</organism>
<feature type="region of interest" description="Disordered" evidence="1">
    <location>
        <begin position="737"/>
        <end position="775"/>
    </location>
</feature>
<feature type="compositionally biased region" description="Pro residues" evidence="1">
    <location>
        <begin position="619"/>
        <end position="632"/>
    </location>
</feature>
<protein>
    <submittedName>
        <fullName evidence="2">Uncharacterized protein</fullName>
    </submittedName>
</protein>
<sequence length="1291" mass="142678">MTAPTEWKKTFSCSGPWLHTGTQERPPDAHKLALILAKRLMAGDETTTPSSNDPIGVQLRLLKFTQSILGASDQMWPNVGKSDPNRLLAIKTFLTSSPGARAPLRTDLKRALPQAFLPAILFDALLHALDGRDETFAPVRDRMAMRPGECAAASTHFARVSYTSNMLSHGHARHQQYLAHKQHINPSQSARDVYLAQLRSCDASVIAGRRSIANIESVANVFGVLLMGDDITFSTSSWQNFFLRSILLAHLRSMKLTKQICSNAQRRGLPITMEDVKDAAPSPSNSHLLAATFVAIANSPLLLVYDVIQYAPRASLHNAQWMFEQWLDAGNELRLHESHCLSVLERHLWRLIFRVALNQITATQAVTKFFDHAHLQDIDRLAPMLNMLAFPEDLRPLIAMSADQKDEPSADGAPSAPASTEGPPNRASPETPPRSTAPGDSANTDTASNADSAHKAQKASARKEEKGAAPGPAPPASSFGLTEPPSGPSSGPGPVPASATAFSSATITDFASARALRLLSRSTAPGPAPPASSSRQPPSVPAPAPAAFTRRRVRFASASPACASDPGSEGDRGSPLTNIQESNDEESTSEKTQNSEKKRKRQETEPSERQTRSTTGSLKPPPSSLPAPPPPAKKAKTASKPSLASAPARSASDGRTRNIPWIRVMNSELPTVSDPEALKEMLRDETFSADRTYPLAKDEIALTYYKLEERDGVIVFTPKTYKHRAFKETSSDARKLKEIHDSQPKELEDGERKPLHTLRKARELPKGPPGRNESKIHVTTWKKWNNLTVRQQLGVLRYRYVLISCRELANPLPFTEEGLGRLTNPLGPAIIQDNGRRKNDEAAPIVAGRACDLLTVAAIRDQGKRPDKGQALNLLASHLGNMPLPVPQECWTEQTAATYLQRRSVVPRYILPQDDLKFAIFTNKGAVTWPHMNPFPTGFKIITGAKLWYVARDLEGNIAQRQYFDGYDPGDSMLDRYTWECVHLDANVALLTNATTIHHVVTIEDSIGVGFRGVPITNITPCVFTILHTVLVPSLATNAGHEAARLILLKILQFVVLLIVDPYSQSEGMKRDERYDPRRIYGGHLPDVTTKQGVVDLLALRSFAIIFLALDSQGYASLRDGALPVTEALCKEVEATWTLIAALDRQLTNLYILVDDRPQSERVQPLPKNFQEVAMIASLQMAGAMAKYHQDTPQYAERRPNDFTTEAFREQLRLMLVAYDHHQQRYNKVYDAQDPQKVTVTKFPKVTFDDTTPNPMSRSGINFDNFMTRELRNLQPWTEFSLPFRLKAIEY</sequence>
<evidence type="ECO:0000256" key="1">
    <source>
        <dbReference type="SAM" id="MobiDB-lite"/>
    </source>
</evidence>
<proteinExistence type="predicted"/>
<feature type="compositionally biased region" description="Polar residues" evidence="1">
    <location>
        <begin position="441"/>
        <end position="451"/>
    </location>
</feature>
<reference evidence="2" key="1">
    <citation type="submission" date="2023-03" db="EMBL/GenBank/DDBJ databases">
        <title>Massive genome expansion in bonnet fungi (Mycena s.s.) driven by repeated elements and novel gene families across ecological guilds.</title>
        <authorList>
            <consortium name="Lawrence Berkeley National Laboratory"/>
            <person name="Harder C.B."/>
            <person name="Miyauchi S."/>
            <person name="Viragh M."/>
            <person name="Kuo A."/>
            <person name="Thoen E."/>
            <person name="Andreopoulos B."/>
            <person name="Lu D."/>
            <person name="Skrede I."/>
            <person name="Drula E."/>
            <person name="Henrissat B."/>
            <person name="Morin E."/>
            <person name="Kohler A."/>
            <person name="Barry K."/>
            <person name="LaButti K."/>
            <person name="Morin E."/>
            <person name="Salamov A."/>
            <person name="Lipzen A."/>
            <person name="Mereny Z."/>
            <person name="Hegedus B."/>
            <person name="Baldrian P."/>
            <person name="Stursova M."/>
            <person name="Weitz H."/>
            <person name="Taylor A."/>
            <person name="Grigoriev I.V."/>
            <person name="Nagy L.G."/>
            <person name="Martin F."/>
            <person name="Kauserud H."/>
        </authorList>
    </citation>
    <scope>NUCLEOTIDE SEQUENCE</scope>
    <source>
        <strain evidence="2">9144</strain>
    </source>
</reference>
<feature type="compositionally biased region" description="Low complexity" evidence="1">
    <location>
        <begin position="410"/>
        <end position="419"/>
    </location>
</feature>
<name>A0AAD6VVT3_9AGAR</name>
<dbReference type="EMBL" id="JARJCW010000007">
    <property type="protein sequence ID" value="KAJ7222161.1"/>
    <property type="molecule type" value="Genomic_DNA"/>
</dbReference>
<keyword evidence="3" id="KW-1185">Reference proteome</keyword>
<feature type="compositionally biased region" description="Low complexity" evidence="1">
    <location>
        <begin position="638"/>
        <end position="651"/>
    </location>
</feature>
<feature type="compositionally biased region" description="Basic and acidic residues" evidence="1">
    <location>
        <begin position="737"/>
        <end position="765"/>
    </location>
</feature>
<feature type="compositionally biased region" description="Low complexity" evidence="1">
    <location>
        <begin position="518"/>
        <end position="537"/>
    </location>
</feature>
<feature type="region of interest" description="Disordered" evidence="1">
    <location>
        <begin position="518"/>
        <end position="670"/>
    </location>
</feature>
<comment type="caution">
    <text evidence="2">The sequence shown here is derived from an EMBL/GenBank/DDBJ whole genome shotgun (WGS) entry which is preliminary data.</text>
</comment>
<feature type="compositionally biased region" description="Pro residues" evidence="1">
    <location>
        <begin position="485"/>
        <end position="495"/>
    </location>
</feature>
<accession>A0AAD6VVT3</accession>
<evidence type="ECO:0000313" key="2">
    <source>
        <dbReference type="EMBL" id="KAJ7222161.1"/>
    </source>
</evidence>
<dbReference type="SUPFAM" id="SSF51197">
    <property type="entry name" value="Clavaminate synthase-like"/>
    <property type="match status" value="1"/>
</dbReference>